<dbReference type="InterPro" id="IPR010264">
    <property type="entry name" value="Self-incomp_S1"/>
</dbReference>
<keyword evidence="4 6" id="KW-0964">Secreted</keyword>
<gene>
    <name evidence="7" type="ORF">CSSPTR1EN2_LOCUS11149</name>
</gene>
<dbReference type="Pfam" id="PF05938">
    <property type="entry name" value="Self-incomp_S1"/>
    <property type="match status" value="1"/>
</dbReference>
<feature type="signal peptide" evidence="6">
    <location>
        <begin position="1"/>
        <end position="35"/>
    </location>
</feature>
<comment type="subcellular location">
    <subcellularLocation>
        <location evidence="1 6">Secreted</location>
    </subcellularLocation>
</comment>
<reference evidence="7" key="1">
    <citation type="submission" date="2024-02" db="EMBL/GenBank/DDBJ databases">
        <authorList>
            <consortium name="ELIXIR-Norway"/>
            <consortium name="Elixir Norway"/>
        </authorList>
    </citation>
    <scope>NUCLEOTIDE SEQUENCE</scope>
</reference>
<name>A0ABP0U445_9BRYO</name>
<evidence type="ECO:0000256" key="6">
    <source>
        <dbReference type="RuleBase" id="RU367044"/>
    </source>
</evidence>
<keyword evidence="5 6" id="KW-0732">Signal</keyword>
<keyword evidence="3 6" id="KW-0713">Self-incompatibility</keyword>
<sequence>MAVHQGINGKVIMPLRTCVFVVLMQLLVMGKPVICQETNVLISNAMPGEVLTLHCHSRDNDLGVHTLAYLATYQFNFEVNFWGTTLFTCDFTATNHPTSLGLIVFQGPSYQHGPWICVNQCNWSAYEYGFYLNGRYQASWPKLGTDTNVSTPT</sequence>
<evidence type="ECO:0000313" key="7">
    <source>
        <dbReference type="EMBL" id="CAK9212264.1"/>
    </source>
</evidence>
<dbReference type="EMBL" id="OZ019911">
    <property type="protein sequence ID" value="CAK9212264.1"/>
    <property type="molecule type" value="Genomic_DNA"/>
</dbReference>
<dbReference type="PANTHER" id="PTHR31232:SF18">
    <property type="entry name" value="S-PROTEIN HOMOLOG"/>
    <property type="match status" value="1"/>
</dbReference>
<protein>
    <recommendedName>
        <fullName evidence="6">S-protein homolog</fullName>
    </recommendedName>
</protein>
<evidence type="ECO:0000256" key="3">
    <source>
        <dbReference type="ARBA" id="ARBA00022471"/>
    </source>
</evidence>
<accession>A0ABP0U445</accession>
<comment type="similarity">
    <text evidence="2 6">Belongs to the plant self-incompatibility (S1) protein family.</text>
</comment>
<feature type="chain" id="PRO_5045002910" description="S-protein homolog" evidence="6">
    <location>
        <begin position="36"/>
        <end position="153"/>
    </location>
</feature>
<evidence type="ECO:0000256" key="4">
    <source>
        <dbReference type="ARBA" id="ARBA00022525"/>
    </source>
</evidence>
<keyword evidence="8" id="KW-1185">Reference proteome</keyword>
<organism evidence="7 8">
    <name type="scientific">Sphagnum troendelagicum</name>
    <dbReference type="NCBI Taxonomy" id="128251"/>
    <lineage>
        <taxon>Eukaryota</taxon>
        <taxon>Viridiplantae</taxon>
        <taxon>Streptophyta</taxon>
        <taxon>Embryophyta</taxon>
        <taxon>Bryophyta</taxon>
        <taxon>Sphagnophytina</taxon>
        <taxon>Sphagnopsida</taxon>
        <taxon>Sphagnales</taxon>
        <taxon>Sphagnaceae</taxon>
        <taxon>Sphagnum</taxon>
    </lineage>
</organism>
<evidence type="ECO:0000256" key="2">
    <source>
        <dbReference type="ARBA" id="ARBA00005581"/>
    </source>
</evidence>
<proteinExistence type="inferred from homology"/>
<evidence type="ECO:0000313" key="8">
    <source>
        <dbReference type="Proteomes" id="UP001497512"/>
    </source>
</evidence>
<evidence type="ECO:0000256" key="5">
    <source>
        <dbReference type="ARBA" id="ARBA00022729"/>
    </source>
</evidence>
<dbReference type="Proteomes" id="UP001497512">
    <property type="component" value="Chromosome 19"/>
</dbReference>
<evidence type="ECO:0000256" key="1">
    <source>
        <dbReference type="ARBA" id="ARBA00004613"/>
    </source>
</evidence>
<dbReference type="PANTHER" id="PTHR31232">
    <property type="match status" value="1"/>
</dbReference>